<evidence type="ECO:0000256" key="1">
    <source>
        <dbReference type="SAM" id="MobiDB-lite"/>
    </source>
</evidence>
<dbReference type="AlphaFoldDB" id="A0A0J6YLU1"/>
<proteinExistence type="predicted"/>
<dbReference type="STRING" id="404692.A0A0J6YLU1"/>
<reference evidence="3" key="1">
    <citation type="journal article" date="2010" name="Genome Res.">
        <title>Population genomic sequencing of Coccidioides fungi reveals recent hybridization and transposon control.</title>
        <authorList>
            <person name="Neafsey D.E."/>
            <person name="Barker B.M."/>
            <person name="Sharpton T.J."/>
            <person name="Stajich J.E."/>
            <person name="Park D.J."/>
            <person name="Whiston E."/>
            <person name="Hung C.-Y."/>
            <person name="McMahan C."/>
            <person name="White J."/>
            <person name="Sykes S."/>
            <person name="Heiman D."/>
            <person name="Young S."/>
            <person name="Zeng Q."/>
            <person name="Abouelleil A."/>
            <person name="Aftuck L."/>
            <person name="Bessette D."/>
            <person name="Brown A."/>
            <person name="FitzGerald M."/>
            <person name="Lui A."/>
            <person name="Macdonald J.P."/>
            <person name="Priest M."/>
            <person name="Orbach M.J."/>
            <person name="Galgiani J.N."/>
            <person name="Kirkland T.N."/>
            <person name="Cole G.T."/>
            <person name="Birren B.W."/>
            <person name="Henn M.R."/>
            <person name="Taylor J.W."/>
            <person name="Rounsley S.D."/>
        </authorList>
    </citation>
    <scope>NUCLEOTIDE SEQUENCE [LARGE SCALE GENOMIC DNA]</scope>
    <source>
        <strain evidence="3">RMSCC 2394</strain>
    </source>
</reference>
<accession>A0A0J6YLU1</accession>
<dbReference type="EMBL" id="DS028097">
    <property type="protein sequence ID" value="KMP07898.1"/>
    <property type="molecule type" value="Genomic_DNA"/>
</dbReference>
<feature type="compositionally biased region" description="Basic and acidic residues" evidence="1">
    <location>
        <begin position="139"/>
        <end position="179"/>
    </location>
</feature>
<name>A0A0J6YLU1_COCIT</name>
<feature type="region of interest" description="Disordered" evidence="1">
    <location>
        <begin position="131"/>
        <end position="179"/>
    </location>
</feature>
<organism evidence="2 3">
    <name type="scientific">Coccidioides immitis RMSCC 2394</name>
    <dbReference type="NCBI Taxonomy" id="404692"/>
    <lineage>
        <taxon>Eukaryota</taxon>
        <taxon>Fungi</taxon>
        <taxon>Dikarya</taxon>
        <taxon>Ascomycota</taxon>
        <taxon>Pezizomycotina</taxon>
        <taxon>Eurotiomycetes</taxon>
        <taxon>Eurotiomycetidae</taxon>
        <taxon>Onygenales</taxon>
        <taxon>Onygenaceae</taxon>
        <taxon>Coccidioides</taxon>
    </lineage>
</organism>
<sequence length="179" mass="19373">MAKVNTEYKGPSLASRRTSLKIPVQAVLNPHQHISASRCVTKLTRRIVPISTNMAFVARFSPITRCSLAPARSAIFAASRPALFSTTTQRADRGPIELTKDTLKKADRIVSNAAVRGIEKGEEASHKIKETFSHGAKRAGHEGTKAAEKGKEAAQQAKEKTIDLEEQAKAEAEELTGKA</sequence>
<protein>
    <submittedName>
        <fullName evidence="2">Uncharacterized protein</fullName>
    </submittedName>
</protein>
<evidence type="ECO:0000313" key="3">
    <source>
        <dbReference type="Proteomes" id="UP000054565"/>
    </source>
</evidence>
<evidence type="ECO:0000313" key="2">
    <source>
        <dbReference type="EMBL" id="KMP07898.1"/>
    </source>
</evidence>
<dbReference type="Proteomes" id="UP000054565">
    <property type="component" value="Unassembled WGS sequence"/>
</dbReference>
<gene>
    <name evidence="2" type="ORF">CIRG_07578</name>
</gene>